<dbReference type="PANTHER" id="PTHR30537:SF26">
    <property type="entry name" value="GLYCINE CLEAVAGE SYSTEM TRANSCRIPTIONAL ACTIVATOR"/>
    <property type="match status" value="1"/>
</dbReference>
<dbReference type="EMBL" id="JAOCKG010000006">
    <property type="protein sequence ID" value="MDH2052133.1"/>
    <property type="molecule type" value="Genomic_DNA"/>
</dbReference>
<evidence type="ECO:0000256" key="1">
    <source>
        <dbReference type="ARBA" id="ARBA00009437"/>
    </source>
</evidence>
<organism evidence="6 7">
    <name type="scientific">Achromobacter marplatensis</name>
    <dbReference type="NCBI Taxonomy" id="470868"/>
    <lineage>
        <taxon>Bacteria</taxon>
        <taxon>Pseudomonadati</taxon>
        <taxon>Pseudomonadota</taxon>
        <taxon>Betaproteobacteria</taxon>
        <taxon>Burkholderiales</taxon>
        <taxon>Alcaligenaceae</taxon>
        <taxon>Achromobacter</taxon>
    </lineage>
</organism>
<dbReference type="InterPro" id="IPR036390">
    <property type="entry name" value="WH_DNA-bd_sf"/>
</dbReference>
<evidence type="ECO:0000259" key="5">
    <source>
        <dbReference type="PROSITE" id="PS50931"/>
    </source>
</evidence>
<dbReference type="Gene3D" id="3.40.190.10">
    <property type="entry name" value="Periplasmic binding protein-like II"/>
    <property type="match status" value="2"/>
</dbReference>
<dbReference type="Proteomes" id="UP001161276">
    <property type="component" value="Unassembled WGS sequence"/>
</dbReference>
<dbReference type="NCBIfam" id="NF008352">
    <property type="entry name" value="PRK11139.1"/>
    <property type="match status" value="1"/>
</dbReference>
<dbReference type="RefSeq" id="WP_280027664.1">
    <property type="nucleotide sequence ID" value="NZ_JAOCKG010000006.1"/>
</dbReference>
<dbReference type="GO" id="GO:0043565">
    <property type="term" value="F:sequence-specific DNA binding"/>
    <property type="evidence" value="ECO:0007669"/>
    <property type="project" value="TreeGrafter"/>
</dbReference>
<evidence type="ECO:0000256" key="2">
    <source>
        <dbReference type="ARBA" id="ARBA00023015"/>
    </source>
</evidence>
<dbReference type="InterPro" id="IPR005119">
    <property type="entry name" value="LysR_subst-bd"/>
</dbReference>
<dbReference type="PRINTS" id="PR00039">
    <property type="entry name" value="HTHLYSR"/>
</dbReference>
<dbReference type="PANTHER" id="PTHR30537">
    <property type="entry name" value="HTH-TYPE TRANSCRIPTIONAL REGULATOR"/>
    <property type="match status" value="1"/>
</dbReference>
<dbReference type="PROSITE" id="PS50931">
    <property type="entry name" value="HTH_LYSR"/>
    <property type="match status" value="1"/>
</dbReference>
<dbReference type="GO" id="GO:0003700">
    <property type="term" value="F:DNA-binding transcription factor activity"/>
    <property type="evidence" value="ECO:0007669"/>
    <property type="project" value="InterPro"/>
</dbReference>
<dbReference type="SUPFAM" id="SSF46785">
    <property type="entry name" value="Winged helix' DNA-binding domain"/>
    <property type="match status" value="1"/>
</dbReference>
<dbReference type="Pfam" id="PF03466">
    <property type="entry name" value="LysR_substrate"/>
    <property type="match status" value="1"/>
</dbReference>
<gene>
    <name evidence="6" type="primary">gcvA</name>
    <name evidence="6" type="ORF">N5K24_17130</name>
</gene>
<dbReference type="InterPro" id="IPR000847">
    <property type="entry name" value="LysR_HTH_N"/>
</dbReference>
<keyword evidence="3" id="KW-0238">DNA-binding</keyword>
<evidence type="ECO:0000313" key="7">
    <source>
        <dbReference type="Proteomes" id="UP001161276"/>
    </source>
</evidence>
<evidence type="ECO:0000313" key="6">
    <source>
        <dbReference type="EMBL" id="MDH2052133.1"/>
    </source>
</evidence>
<dbReference type="Pfam" id="PF00126">
    <property type="entry name" value="HTH_1"/>
    <property type="match status" value="1"/>
</dbReference>
<sequence length="307" mass="33237">MGAVLPLLALRAFTESARLGSLKAAAEALGVTPGAVSQQIRLLEDRLGLALFVRERHGVRLTPAGASAYPGLLRAFDQIEKSLSLLESYSVQRTLTVSTVPSFASSWLVPRIGRFSALHPDIEVRVEASSKLVDFRRDRIDVALRHGLGHYPGLSTFRLMTPVLLPVASPALLAQGPAIRSAEDCLKYPLLQDSDRADWALWLQAHGVDAGADAQRGPSFEDDLLLLRAAGTGQGIALVQDTHAREDIEAGRLVLALDRPWPARFAYYIVSRPDAVARPEVQAFIDWVKAEAAESAQALVREGSTHG</sequence>
<accession>A0AA42WCW3</accession>
<keyword evidence="2" id="KW-0805">Transcription regulation</keyword>
<dbReference type="SUPFAM" id="SSF53850">
    <property type="entry name" value="Periplasmic binding protein-like II"/>
    <property type="match status" value="1"/>
</dbReference>
<dbReference type="CDD" id="cd08432">
    <property type="entry name" value="PBP2_GcdR_TrpI_HvrB_AmpR_like"/>
    <property type="match status" value="1"/>
</dbReference>
<dbReference type="GO" id="GO:0006351">
    <property type="term" value="P:DNA-templated transcription"/>
    <property type="evidence" value="ECO:0007669"/>
    <property type="project" value="TreeGrafter"/>
</dbReference>
<evidence type="ECO:0000256" key="4">
    <source>
        <dbReference type="ARBA" id="ARBA00023163"/>
    </source>
</evidence>
<comment type="caution">
    <text evidence="6">The sequence shown here is derived from an EMBL/GenBank/DDBJ whole genome shotgun (WGS) entry which is preliminary data.</text>
</comment>
<dbReference type="InterPro" id="IPR036388">
    <property type="entry name" value="WH-like_DNA-bd_sf"/>
</dbReference>
<dbReference type="Gene3D" id="1.10.10.10">
    <property type="entry name" value="Winged helix-like DNA-binding domain superfamily/Winged helix DNA-binding domain"/>
    <property type="match status" value="1"/>
</dbReference>
<name>A0AA42WCW3_9BURK</name>
<comment type="similarity">
    <text evidence="1">Belongs to the LysR transcriptional regulatory family.</text>
</comment>
<reference evidence="6" key="1">
    <citation type="submission" date="2022-09" db="EMBL/GenBank/DDBJ databases">
        <title>Intensive care unit water sources are persistently colonized with multi-drug resistant bacteria and are the site of extensive horizontal gene transfer of antibiotic resistance genes.</title>
        <authorList>
            <person name="Diorio-Toth L."/>
        </authorList>
    </citation>
    <scope>NUCLEOTIDE SEQUENCE</scope>
    <source>
        <strain evidence="6">GD03676</strain>
    </source>
</reference>
<evidence type="ECO:0000256" key="3">
    <source>
        <dbReference type="ARBA" id="ARBA00023125"/>
    </source>
</evidence>
<dbReference type="InterPro" id="IPR058163">
    <property type="entry name" value="LysR-type_TF_proteobact-type"/>
</dbReference>
<feature type="domain" description="HTH lysR-type" evidence="5">
    <location>
        <begin position="5"/>
        <end position="62"/>
    </location>
</feature>
<dbReference type="AlphaFoldDB" id="A0AA42WCW3"/>
<keyword evidence="4" id="KW-0804">Transcription</keyword>
<proteinExistence type="inferred from homology"/>
<protein>
    <submittedName>
        <fullName evidence="6">Transcriptional regulator GcvA</fullName>
    </submittedName>
</protein>